<dbReference type="EMBL" id="HE774682">
    <property type="protein sequence ID" value="CCG52937.1"/>
    <property type="molecule type" value="Genomic_DNA"/>
</dbReference>
<dbReference type="KEGG" id="fin:KQS_04855"/>
<dbReference type="STRING" id="1094466.KQS_04855"/>
<protein>
    <recommendedName>
        <fullName evidence="2">2TM domain-containing protein</fullName>
    </recommendedName>
</protein>
<reference evidence="4" key="2">
    <citation type="submission" date="2012-03" db="EMBL/GenBank/DDBJ databases">
        <title>Complete genome sequence of Flavobacterium indicum GPTSA100-9T, isolated from warm spring water.</title>
        <authorList>
            <person name="Barbier P."/>
            <person name="Houel A."/>
            <person name="Loux V."/>
            <person name="Poulain J."/>
            <person name="Bernardet J.-F."/>
            <person name="Touchon M."/>
            <person name="Duchaud E."/>
        </authorList>
    </citation>
    <scope>NUCLEOTIDE SEQUENCE [LARGE SCALE GENOMIC DNA]</scope>
    <source>
        <strain evidence="4">DSM 17447 / CIP 109464 / GPTSA100-9</strain>
    </source>
</reference>
<dbReference type="Proteomes" id="UP000007599">
    <property type="component" value="Chromosome I"/>
</dbReference>
<organism evidence="3 4">
    <name type="scientific">Flavobacterium indicum (strain DSM 17447 / CIP 109464 / GPTSA100-9)</name>
    <dbReference type="NCBI Taxonomy" id="1094466"/>
    <lineage>
        <taxon>Bacteria</taxon>
        <taxon>Pseudomonadati</taxon>
        <taxon>Bacteroidota</taxon>
        <taxon>Flavobacteriia</taxon>
        <taxon>Flavobacteriales</taxon>
        <taxon>Flavobacteriaceae</taxon>
        <taxon>Flavobacterium</taxon>
    </lineage>
</organism>
<name>H8XUF4_FLAIG</name>
<evidence type="ECO:0000259" key="2">
    <source>
        <dbReference type="Pfam" id="PF13239"/>
    </source>
</evidence>
<keyword evidence="1" id="KW-0472">Membrane</keyword>
<evidence type="ECO:0000256" key="1">
    <source>
        <dbReference type="SAM" id="Phobius"/>
    </source>
</evidence>
<gene>
    <name evidence="3" type="ordered locus">KQS_04855</name>
</gene>
<dbReference type="PATRIC" id="fig|1094466.5.peg.948"/>
<evidence type="ECO:0000313" key="3">
    <source>
        <dbReference type="EMBL" id="CCG52937.1"/>
    </source>
</evidence>
<accession>H8XUF4</accession>
<sequence>METQENNSTYAEAVSKVKSLKRFYIKIIVYCAAVILYFLKNYTEAPLNFWPLNWLTETVLLIWSFIMGLEVLDFVFKRYIFSSKWEEKKIKTLLNKEVKNQNWK</sequence>
<feature type="transmembrane region" description="Helical" evidence="1">
    <location>
        <begin position="59"/>
        <end position="81"/>
    </location>
</feature>
<dbReference type="Pfam" id="PF13239">
    <property type="entry name" value="2TM"/>
    <property type="match status" value="1"/>
</dbReference>
<dbReference type="InterPro" id="IPR025698">
    <property type="entry name" value="2TM_dom"/>
</dbReference>
<reference evidence="3 4" key="1">
    <citation type="journal article" date="2012" name="J. Bacteriol.">
        <title>Complete Genome Sequence of Flavobacterium indicum GPSTA100-9T, Isolated from Warm Spring Water.</title>
        <authorList>
            <person name="Barbier P."/>
            <person name="Houel A."/>
            <person name="Loux V."/>
            <person name="Poulain J."/>
            <person name="Bernardet J.F."/>
            <person name="Touchon M."/>
            <person name="Duchaud E."/>
        </authorList>
    </citation>
    <scope>NUCLEOTIDE SEQUENCE [LARGE SCALE GENOMIC DNA]</scope>
    <source>
        <strain evidence="4">DSM 17447 / CIP 109464 / GPTSA100-9</strain>
    </source>
</reference>
<dbReference type="eggNOG" id="ENOG50331S6">
    <property type="taxonomic scope" value="Bacteria"/>
</dbReference>
<dbReference type="RefSeq" id="WP_014388078.1">
    <property type="nucleotide sequence ID" value="NC_017025.1"/>
</dbReference>
<feature type="domain" description="2TM" evidence="2">
    <location>
        <begin position="12"/>
        <end position="94"/>
    </location>
</feature>
<keyword evidence="1" id="KW-0812">Transmembrane</keyword>
<dbReference type="HOGENOM" id="CLU_173284_0_0_10"/>
<evidence type="ECO:0000313" key="4">
    <source>
        <dbReference type="Proteomes" id="UP000007599"/>
    </source>
</evidence>
<keyword evidence="1" id="KW-1133">Transmembrane helix</keyword>
<dbReference type="AlphaFoldDB" id="H8XUF4"/>
<feature type="transmembrane region" description="Helical" evidence="1">
    <location>
        <begin position="23"/>
        <end position="39"/>
    </location>
</feature>
<proteinExistence type="predicted"/>
<keyword evidence="4" id="KW-1185">Reference proteome</keyword>